<evidence type="ECO:0000313" key="2">
    <source>
        <dbReference type="EMBL" id="KJA15015.1"/>
    </source>
</evidence>
<keyword evidence="3" id="KW-1185">Reference proteome</keyword>
<feature type="region of interest" description="Disordered" evidence="1">
    <location>
        <begin position="1"/>
        <end position="59"/>
    </location>
</feature>
<evidence type="ECO:0000313" key="3">
    <source>
        <dbReference type="Proteomes" id="UP000054270"/>
    </source>
</evidence>
<protein>
    <submittedName>
        <fullName evidence="2">Uncharacterized protein</fullName>
    </submittedName>
</protein>
<dbReference type="AlphaFoldDB" id="A0A0D2P379"/>
<organism evidence="2 3">
    <name type="scientific">Hypholoma sublateritium (strain FD-334 SS-4)</name>
    <dbReference type="NCBI Taxonomy" id="945553"/>
    <lineage>
        <taxon>Eukaryota</taxon>
        <taxon>Fungi</taxon>
        <taxon>Dikarya</taxon>
        <taxon>Basidiomycota</taxon>
        <taxon>Agaricomycotina</taxon>
        <taxon>Agaricomycetes</taxon>
        <taxon>Agaricomycetidae</taxon>
        <taxon>Agaricales</taxon>
        <taxon>Agaricineae</taxon>
        <taxon>Strophariaceae</taxon>
        <taxon>Hypholoma</taxon>
    </lineage>
</organism>
<evidence type="ECO:0000256" key="1">
    <source>
        <dbReference type="SAM" id="MobiDB-lite"/>
    </source>
</evidence>
<dbReference type="EMBL" id="KN817657">
    <property type="protein sequence ID" value="KJA15015.1"/>
    <property type="molecule type" value="Genomic_DNA"/>
</dbReference>
<proteinExistence type="predicted"/>
<dbReference type="Proteomes" id="UP000054270">
    <property type="component" value="Unassembled WGS sequence"/>
</dbReference>
<name>A0A0D2P379_HYPSF</name>
<accession>A0A0D2P379</accession>
<feature type="compositionally biased region" description="Low complexity" evidence="1">
    <location>
        <begin position="22"/>
        <end position="32"/>
    </location>
</feature>
<feature type="compositionally biased region" description="Basic residues" evidence="1">
    <location>
        <begin position="149"/>
        <end position="160"/>
    </location>
</feature>
<gene>
    <name evidence="2" type="ORF">HYPSUDRAFT_411256</name>
</gene>
<reference evidence="3" key="1">
    <citation type="submission" date="2014-04" db="EMBL/GenBank/DDBJ databases">
        <title>Evolutionary Origins and Diversification of the Mycorrhizal Mutualists.</title>
        <authorList>
            <consortium name="DOE Joint Genome Institute"/>
            <consortium name="Mycorrhizal Genomics Consortium"/>
            <person name="Kohler A."/>
            <person name="Kuo A."/>
            <person name="Nagy L.G."/>
            <person name="Floudas D."/>
            <person name="Copeland A."/>
            <person name="Barry K.W."/>
            <person name="Cichocki N."/>
            <person name="Veneault-Fourrey C."/>
            <person name="LaButti K."/>
            <person name="Lindquist E.A."/>
            <person name="Lipzen A."/>
            <person name="Lundell T."/>
            <person name="Morin E."/>
            <person name="Murat C."/>
            <person name="Riley R."/>
            <person name="Ohm R."/>
            <person name="Sun H."/>
            <person name="Tunlid A."/>
            <person name="Henrissat B."/>
            <person name="Grigoriev I.V."/>
            <person name="Hibbett D.S."/>
            <person name="Martin F."/>
        </authorList>
    </citation>
    <scope>NUCLEOTIDE SEQUENCE [LARGE SCALE GENOMIC DNA]</scope>
    <source>
        <strain evidence="3">FD-334 SS-4</strain>
    </source>
</reference>
<feature type="region of interest" description="Disordered" evidence="1">
    <location>
        <begin position="111"/>
        <end position="193"/>
    </location>
</feature>
<sequence length="193" mass="21724">MRDVRQTLQGKPDRCPSGQRYASRAPATPTKARAPRFVDAPAPTRLSPRRRRLLGGTFPRPACSKLTCSSADRQERRLASVRREYSQLTTHCVYSVPRHPYPSTAALRPLQPVVPRPAPTSRRRSKRVAHIQGRTSTPVPFRSQWALSTHRRSRATRAHSRPSTSRRAPLGKPRADNVARPGAFHPECFRKGN</sequence>